<feature type="domain" description="Ig-like" evidence="5">
    <location>
        <begin position="23"/>
        <end position="136"/>
    </location>
</feature>
<dbReference type="PANTHER" id="PTHR24100:SF151">
    <property type="entry name" value="ICOS LIGAND"/>
    <property type="match status" value="1"/>
</dbReference>
<dbReference type="InterPro" id="IPR050504">
    <property type="entry name" value="IgSF_BTN/MOG"/>
</dbReference>
<dbReference type="InterPro" id="IPR013783">
    <property type="entry name" value="Ig-like_fold"/>
</dbReference>
<keyword evidence="2 4" id="KW-0472">Membrane</keyword>
<dbReference type="GO" id="GO:0016020">
    <property type="term" value="C:membrane"/>
    <property type="evidence" value="ECO:0007669"/>
    <property type="project" value="UniProtKB-SubCell"/>
</dbReference>
<name>A0ABD2GAD9_PAGBO</name>
<dbReference type="Proteomes" id="UP001619887">
    <property type="component" value="Unassembled WGS sequence"/>
</dbReference>
<reference evidence="6 7" key="2">
    <citation type="journal article" date="2024" name="G3 (Bethesda)">
        <title>The genome of the cryopelagic Antarctic bald notothen, Trematomus borchgrevinki.</title>
        <authorList>
            <person name="Rayamajhi N."/>
            <person name="Rivera-Colon A.G."/>
            <person name="Minhas B.F."/>
            <person name="Cheng C.C."/>
            <person name="Catchen J.M."/>
        </authorList>
    </citation>
    <scope>NUCLEOTIDE SEQUENCE [LARGE SCALE GENOMIC DNA]</scope>
    <source>
        <strain evidence="6">AGRC-2024</strain>
    </source>
</reference>
<evidence type="ECO:0000256" key="2">
    <source>
        <dbReference type="ARBA" id="ARBA00023136"/>
    </source>
</evidence>
<dbReference type="InterPro" id="IPR003599">
    <property type="entry name" value="Ig_sub"/>
</dbReference>
<protein>
    <recommendedName>
        <fullName evidence="5">Ig-like domain-containing protein</fullName>
    </recommendedName>
</protein>
<dbReference type="SMART" id="SM00406">
    <property type="entry name" value="IGv"/>
    <property type="match status" value="1"/>
</dbReference>
<evidence type="ECO:0000256" key="4">
    <source>
        <dbReference type="SAM" id="Phobius"/>
    </source>
</evidence>
<keyword evidence="7" id="KW-1185">Reference proteome</keyword>
<accession>A0ABD2GAD9</accession>
<dbReference type="PROSITE" id="PS50835">
    <property type="entry name" value="IG_LIKE"/>
    <property type="match status" value="1"/>
</dbReference>
<evidence type="ECO:0000256" key="1">
    <source>
        <dbReference type="ARBA" id="ARBA00004370"/>
    </source>
</evidence>
<dbReference type="EMBL" id="JBIYXZ010002080">
    <property type="protein sequence ID" value="KAL3050942.1"/>
    <property type="molecule type" value="Genomic_DNA"/>
</dbReference>
<organism evidence="6 7">
    <name type="scientific">Pagothenia borchgrevinki</name>
    <name type="common">Bald rockcod</name>
    <name type="synonym">Trematomus borchgrevinki</name>
    <dbReference type="NCBI Taxonomy" id="8213"/>
    <lineage>
        <taxon>Eukaryota</taxon>
        <taxon>Metazoa</taxon>
        <taxon>Chordata</taxon>
        <taxon>Craniata</taxon>
        <taxon>Vertebrata</taxon>
        <taxon>Euteleostomi</taxon>
        <taxon>Actinopterygii</taxon>
        <taxon>Neopterygii</taxon>
        <taxon>Teleostei</taxon>
        <taxon>Neoteleostei</taxon>
        <taxon>Acanthomorphata</taxon>
        <taxon>Eupercaria</taxon>
        <taxon>Perciformes</taxon>
        <taxon>Notothenioidei</taxon>
        <taxon>Nototheniidae</taxon>
        <taxon>Pagothenia</taxon>
    </lineage>
</organism>
<reference evidence="6 7" key="1">
    <citation type="journal article" date="2022" name="G3 (Bethesda)">
        <title>Evaluating Illumina-, Nanopore-, and PacBio-based genome assembly strategies with the bald notothen, Trematomus borchgrevinki.</title>
        <authorList>
            <person name="Rayamajhi N."/>
            <person name="Cheng C.C."/>
            <person name="Catchen J.M."/>
        </authorList>
    </citation>
    <scope>NUCLEOTIDE SEQUENCE [LARGE SCALE GENOMIC DNA]</scope>
    <source>
        <strain evidence="6">AGRC-2024</strain>
    </source>
</reference>
<dbReference type="InterPro" id="IPR036179">
    <property type="entry name" value="Ig-like_dom_sf"/>
</dbReference>
<dbReference type="InterPro" id="IPR013106">
    <property type="entry name" value="Ig_V-set"/>
</dbReference>
<comment type="caution">
    <text evidence="6">The sequence shown here is derived from an EMBL/GenBank/DDBJ whole genome shotgun (WGS) entry which is preliminary data.</text>
</comment>
<dbReference type="Pfam" id="PF07686">
    <property type="entry name" value="V-set"/>
    <property type="match status" value="1"/>
</dbReference>
<dbReference type="InterPro" id="IPR007110">
    <property type="entry name" value="Ig-like_dom"/>
</dbReference>
<evidence type="ECO:0000313" key="6">
    <source>
        <dbReference type="EMBL" id="KAL3050942.1"/>
    </source>
</evidence>
<dbReference type="SMART" id="SM00409">
    <property type="entry name" value="IG"/>
    <property type="match status" value="1"/>
</dbReference>
<sequence>MYQCLVSTSNSNRGRRQVDKLVASIHLSVSEEVMARPGQNVALQCDTDNVVTKVEWSRPEQEDGYVFFFRDNKLHKQYQDPRYHDRVELTDPEMKNGDASVVLKNVNVNDTGVYKCWVTNPFLNKRHVEEFEHSVHLIVSEGPEKEINDEHHQYGDANDENPEDPRGRVGLGVSLGVVCLVVGAGLVVKCQRAQLKKSEECFC</sequence>
<evidence type="ECO:0000313" key="7">
    <source>
        <dbReference type="Proteomes" id="UP001619887"/>
    </source>
</evidence>
<proteinExistence type="predicted"/>
<feature type="transmembrane region" description="Helical" evidence="4">
    <location>
        <begin position="169"/>
        <end position="188"/>
    </location>
</feature>
<keyword evidence="4" id="KW-0812">Transmembrane</keyword>
<dbReference type="AlphaFoldDB" id="A0ABD2GAD9"/>
<dbReference type="PANTHER" id="PTHR24100">
    <property type="entry name" value="BUTYROPHILIN"/>
    <property type="match status" value="1"/>
</dbReference>
<evidence type="ECO:0000256" key="3">
    <source>
        <dbReference type="ARBA" id="ARBA00023319"/>
    </source>
</evidence>
<comment type="subcellular location">
    <subcellularLocation>
        <location evidence="1">Membrane</location>
    </subcellularLocation>
</comment>
<evidence type="ECO:0000259" key="5">
    <source>
        <dbReference type="PROSITE" id="PS50835"/>
    </source>
</evidence>
<dbReference type="SUPFAM" id="SSF48726">
    <property type="entry name" value="Immunoglobulin"/>
    <property type="match status" value="1"/>
</dbReference>
<keyword evidence="3" id="KW-0393">Immunoglobulin domain</keyword>
<dbReference type="Gene3D" id="2.60.40.10">
    <property type="entry name" value="Immunoglobulins"/>
    <property type="match status" value="1"/>
</dbReference>
<gene>
    <name evidence="6" type="ORF">OYC64_001257</name>
</gene>
<keyword evidence="4" id="KW-1133">Transmembrane helix</keyword>